<keyword evidence="1" id="KW-0812">Transmembrane</keyword>
<keyword evidence="1" id="KW-1133">Transmembrane helix</keyword>
<evidence type="ECO:0000256" key="1">
    <source>
        <dbReference type="SAM" id="Phobius"/>
    </source>
</evidence>
<protein>
    <submittedName>
        <fullName evidence="2">Uncharacterized protein</fullName>
    </submittedName>
</protein>
<evidence type="ECO:0000313" key="3">
    <source>
        <dbReference type="Proteomes" id="UP000186004"/>
    </source>
</evidence>
<dbReference type="AlphaFoldDB" id="A0A1N7DC48"/>
<accession>A0A1N7DC48</accession>
<dbReference type="EMBL" id="FTNF01000016">
    <property type="protein sequence ID" value="SIR73392.1"/>
    <property type="molecule type" value="Genomic_DNA"/>
</dbReference>
<keyword evidence="3" id="KW-1185">Reference proteome</keyword>
<name>A0A1N7DC48_9ACTN</name>
<gene>
    <name evidence="2" type="ORF">SAMN05444858_11616</name>
</gene>
<evidence type="ECO:0000313" key="2">
    <source>
        <dbReference type="EMBL" id="SIR73392.1"/>
    </source>
</evidence>
<keyword evidence="1" id="KW-0472">Membrane</keyword>
<dbReference type="Proteomes" id="UP000186004">
    <property type="component" value="Unassembled WGS sequence"/>
</dbReference>
<reference evidence="2 3" key="1">
    <citation type="submission" date="2017-01" db="EMBL/GenBank/DDBJ databases">
        <authorList>
            <person name="Mah S.A."/>
            <person name="Swanson W.J."/>
            <person name="Moy G.W."/>
            <person name="Vacquier V.D."/>
        </authorList>
    </citation>
    <scope>NUCLEOTIDE SEQUENCE [LARGE SCALE GENOMIC DNA]</scope>
    <source>
        <strain evidence="2 3">DSM 45758</strain>
    </source>
</reference>
<sequence length="33" mass="3620">MKPWHIAVLLVILAVVGYVAWLVAAFRQGKRGG</sequence>
<proteinExistence type="predicted"/>
<organism evidence="2 3">
    <name type="scientific">Micromonospora avicenniae</name>
    <dbReference type="NCBI Taxonomy" id="1198245"/>
    <lineage>
        <taxon>Bacteria</taxon>
        <taxon>Bacillati</taxon>
        <taxon>Actinomycetota</taxon>
        <taxon>Actinomycetes</taxon>
        <taxon>Micromonosporales</taxon>
        <taxon>Micromonosporaceae</taxon>
        <taxon>Micromonospora</taxon>
    </lineage>
</organism>
<feature type="transmembrane region" description="Helical" evidence="1">
    <location>
        <begin position="6"/>
        <end position="26"/>
    </location>
</feature>